<evidence type="ECO:0000256" key="1">
    <source>
        <dbReference type="SAM" id="MobiDB-lite"/>
    </source>
</evidence>
<gene>
    <name evidence="2" type="ORF">AAFF_G00189170</name>
</gene>
<dbReference type="EMBL" id="JAINUG010002502">
    <property type="protein sequence ID" value="KAJ8349166.1"/>
    <property type="molecule type" value="Genomic_DNA"/>
</dbReference>
<name>A0AAD7VXD0_9TELE</name>
<feature type="region of interest" description="Disordered" evidence="1">
    <location>
        <begin position="1"/>
        <end position="42"/>
    </location>
</feature>
<accession>A0AAD7VXD0</accession>
<dbReference type="Proteomes" id="UP001221898">
    <property type="component" value="Unassembled WGS sequence"/>
</dbReference>
<dbReference type="AlphaFoldDB" id="A0AAD7VXD0"/>
<protein>
    <submittedName>
        <fullName evidence="2">Uncharacterized protein</fullName>
    </submittedName>
</protein>
<reference evidence="2" key="1">
    <citation type="journal article" date="2023" name="Science">
        <title>Genome structures resolve the early diversification of teleost fishes.</title>
        <authorList>
            <person name="Parey E."/>
            <person name="Louis A."/>
            <person name="Montfort J."/>
            <person name="Bouchez O."/>
            <person name="Roques C."/>
            <person name="Iampietro C."/>
            <person name="Lluch J."/>
            <person name="Castinel A."/>
            <person name="Donnadieu C."/>
            <person name="Desvignes T."/>
            <person name="Floi Bucao C."/>
            <person name="Jouanno E."/>
            <person name="Wen M."/>
            <person name="Mejri S."/>
            <person name="Dirks R."/>
            <person name="Jansen H."/>
            <person name="Henkel C."/>
            <person name="Chen W.J."/>
            <person name="Zahm M."/>
            <person name="Cabau C."/>
            <person name="Klopp C."/>
            <person name="Thompson A.W."/>
            <person name="Robinson-Rechavi M."/>
            <person name="Braasch I."/>
            <person name="Lecointre G."/>
            <person name="Bobe J."/>
            <person name="Postlethwait J.H."/>
            <person name="Berthelot C."/>
            <person name="Roest Crollius H."/>
            <person name="Guiguen Y."/>
        </authorList>
    </citation>
    <scope>NUCLEOTIDE SEQUENCE</scope>
    <source>
        <strain evidence="2">NC1722</strain>
    </source>
</reference>
<keyword evidence="3" id="KW-1185">Reference proteome</keyword>
<feature type="compositionally biased region" description="Basic residues" evidence="1">
    <location>
        <begin position="1"/>
        <end position="10"/>
    </location>
</feature>
<evidence type="ECO:0000313" key="3">
    <source>
        <dbReference type="Proteomes" id="UP001221898"/>
    </source>
</evidence>
<feature type="compositionally biased region" description="Low complexity" evidence="1">
    <location>
        <begin position="65"/>
        <end position="74"/>
    </location>
</feature>
<proteinExistence type="predicted"/>
<sequence length="115" mass="13066">MKIRQGRRPLSHPCPISPRRAGQNRRQNIAKRHLAASHHSTTDTYIDFMVRTDLYKDVKAALKASASSSRVLSRQKPDPHFGPSVGRETCSMSWSDAHEGRRTHFMPHIPPPTKM</sequence>
<organism evidence="2 3">
    <name type="scientific">Aldrovandia affinis</name>
    <dbReference type="NCBI Taxonomy" id="143900"/>
    <lineage>
        <taxon>Eukaryota</taxon>
        <taxon>Metazoa</taxon>
        <taxon>Chordata</taxon>
        <taxon>Craniata</taxon>
        <taxon>Vertebrata</taxon>
        <taxon>Euteleostomi</taxon>
        <taxon>Actinopterygii</taxon>
        <taxon>Neopterygii</taxon>
        <taxon>Teleostei</taxon>
        <taxon>Notacanthiformes</taxon>
        <taxon>Halosauridae</taxon>
        <taxon>Aldrovandia</taxon>
    </lineage>
</organism>
<feature type="region of interest" description="Disordered" evidence="1">
    <location>
        <begin position="96"/>
        <end position="115"/>
    </location>
</feature>
<comment type="caution">
    <text evidence="2">The sequence shown here is derived from an EMBL/GenBank/DDBJ whole genome shotgun (WGS) entry which is preliminary data.</text>
</comment>
<evidence type="ECO:0000313" key="2">
    <source>
        <dbReference type="EMBL" id="KAJ8349166.1"/>
    </source>
</evidence>
<feature type="region of interest" description="Disordered" evidence="1">
    <location>
        <begin position="65"/>
        <end position="89"/>
    </location>
</feature>